<gene>
    <name evidence="2" type="ORF">E5259_12060</name>
</gene>
<reference evidence="2 3" key="1">
    <citation type="submission" date="2019-04" db="EMBL/GenBank/DDBJ databases">
        <authorList>
            <person name="Schori C."/>
            <person name="Ahrens C."/>
        </authorList>
    </citation>
    <scope>NUCLEOTIDE SEQUENCE [LARGE SCALE GENOMIC DNA]</scope>
    <source>
        <strain evidence="2 3">DSM 2950</strain>
    </source>
</reference>
<organism evidence="2 3">
    <name type="scientific">Blautia producta</name>
    <dbReference type="NCBI Taxonomy" id="33035"/>
    <lineage>
        <taxon>Bacteria</taxon>
        <taxon>Bacillati</taxon>
        <taxon>Bacillota</taxon>
        <taxon>Clostridia</taxon>
        <taxon>Lachnospirales</taxon>
        <taxon>Lachnospiraceae</taxon>
        <taxon>Blautia</taxon>
    </lineage>
</organism>
<dbReference type="GO" id="GO:0051782">
    <property type="term" value="P:negative regulation of cell division"/>
    <property type="evidence" value="ECO:0007669"/>
    <property type="project" value="TreeGrafter"/>
</dbReference>
<dbReference type="GO" id="GO:0005524">
    <property type="term" value="F:ATP binding"/>
    <property type="evidence" value="ECO:0007669"/>
    <property type="project" value="TreeGrafter"/>
</dbReference>
<dbReference type="PIRSF" id="PIRSF005647">
    <property type="entry name" value="CooC"/>
    <property type="match status" value="1"/>
</dbReference>
<dbReference type="PANTHER" id="PTHR43384:SF15">
    <property type="entry name" value="ATP-BINDING PROTEIN"/>
    <property type="match status" value="1"/>
</dbReference>
<dbReference type="RefSeq" id="WP_018598034.1">
    <property type="nucleotide sequence ID" value="NZ_AP031416.1"/>
</dbReference>
<feature type="domain" description="CobQ/CobB/MinD/ParA nucleotide binding" evidence="1">
    <location>
        <begin position="5"/>
        <end position="233"/>
    </location>
</feature>
<evidence type="ECO:0000313" key="3">
    <source>
        <dbReference type="Proteomes" id="UP000515789"/>
    </source>
</evidence>
<dbReference type="GeneID" id="75050775"/>
<dbReference type="Proteomes" id="UP000515789">
    <property type="component" value="Chromosome"/>
</dbReference>
<evidence type="ECO:0000259" key="1">
    <source>
        <dbReference type="Pfam" id="PF01656"/>
    </source>
</evidence>
<accession>A0A7G5MUH9</accession>
<dbReference type="InterPro" id="IPR050625">
    <property type="entry name" value="ParA/MinD_ATPase"/>
</dbReference>
<dbReference type="SUPFAM" id="SSF52540">
    <property type="entry name" value="P-loop containing nucleoside triphosphate hydrolases"/>
    <property type="match status" value="1"/>
</dbReference>
<name>A0A7G5MUH9_9FIRM</name>
<protein>
    <submittedName>
        <fullName evidence="2">Carbon monoxide dehydrogenase</fullName>
    </submittedName>
</protein>
<dbReference type="InterPro" id="IPR014433">
    <property type="entry name" value="CooC"/>
</dbReference>
<dbReference type="PANTHER" id="PTHR43384">
    <property type="entry name" value="SEPTUM SITE-DETERMINING PROTEIN MIND HOMOLOG, CHLOROPLASTIC-RELATED"/>
    <property type="match status" value="1"/>
</dbReference>
<dbReference type="GO" id="GO:0005829">
    <property type="term" value="C:cytosol"/>
    <property type="evidence" value="ECO:0007669"/>
    <property type="project" value="TreeGrafter"/>
</dbReference>
<dbReference type="Pfam" id="PF01656">
    <property type="entry name" value="CbiA"/>
    <property type="match status" value="1"/>
</dbReference>
<dbReference type="EMBL" id="CP039126">
    <property type="protein sequence ID" value="QMW78272.1"/>
    <property type="molecule type" value="Genomic_DNA"/>
</dbReference>
<dbReference type="InterPro" id="IPR002586">
    <property type="entry name" value="CobQ/CobB/MinD/ParA_Nub-bd_dom"/>
</dbReference>
<dbReference type="AlphaFoldDB" id="A0A7G5MUH9"/>
<dbReference type="Gene3D" id="3.40.50.300">
    <property type="entry name" value="P-loop containing nucleotide triphosphate hydrolases"/>
    <property type="match status" value="1"/>
</dbReference>
<sequence length="257" mass="28361">MGHVIAVAGKGGVGKTTLCGLLIQYLCESGKKPVLAVDADANSNLNEVLGVKTEITLGELREEIERAGVDSRYQIPAGITKQDYLEMRLADAITEEDDYDLMVMGRTQGQGCYCFVNGLVQTQIQRLQSHYPYIVVDNEAGMEHISRGILPTMQTAILVSDCSRRGVQAAGRIARLVEELNFKPQKMGLIVNRAPEGRLDAGTMEEIQKQNLELLGVIPHDDMVYRFDCDGRPTIQLPADSPVRAALKEIVEKLDFR</sequence>
<dbReference type="InterPro" id="IPR027417">
    <property type="entry name" value="P-loop_NTPase"/>
</dbReference>
<dbReference type="GO" id="GO:0009898">
    <property type="term" value="C:cytoplasmic side of plasma membrane"/>
    <property type="evidence" value="ECO:0007669"/>
    <property type="project" value="TreeGrafter"/>
</dbReference>
<evidence type="ECO:0000313" key="2">
    <source>
        <dbReference type="EMBL" id="QMW78272.1"/>
    </source>
</evidence>
<proteinExistence type="predicted"/>
<dbReference type="GO" id="GO:0016887">
    <property type="term" value="F:ATP hydrolysis activity"/>
    <property type="evidence" value="ECO:0007669"/>
    <property type="project" value="TreeGrafter"/>
</dbReference>